<dbReference type="KEGG" id="lsd:EMK97_02435"/>
<proteinExistence type="inferred from homology"/>
<evidence type="ECO:0000259" key="11">
    <source>
        <dbReference type="Pfam" id="PF17946"/>
    </source>
</evidence>
<evidence type="ECO:0000256" key="5">
    <source>
        <dbReference type="ARBA" id="ARBA00022806"/>
    </source>
</evidence>
<dbReference type="InterPro" id="IPR013986">
    <property type="entry name" value="DExx_box_DNA_helicase_dom_sf"/>
</dbReference>
<dbReference type="GO" id="GO:0009338">
    <property type="term" value="C:exodeoxyribonuclease V complex"/>
    <property type="evidence" value="ECO:0007669"/>
    <property type="project" value="InterPro"/>
</dbReference>
<keyword evidence="2 10" id="KW-0547">Nucleotide-binding</keyword>
<dbReference type="Proteomes" id="UP000290244">
    <property type="component" value="Chromosome"/>
</dbReference>
<dbReference type="HAMAP" id="MF_01486">
    <property type="entry name" value="RecC"/>
    <property type="match status" value="1"/>
</dbReference>
<dbReference type="InterPro" id="IPR011335">
    <property type="entry name" value="Restrct_endonuc-II-like"/>
</dbReference>
<dbReference type="GO" id="GO:0005524">
    <property type="term" value="F:ATP binding"/>
    <property type="evidence" value="ECO:0007669"/>
    <property type="project" value="UniProtKB-UniRule"/>
</dbReference>
<comment type="function">
    <text evidence="10">A helicase/nuclease that prepares dsDNA breaks (DSB) for recombinational DNA repair. Binds to DSBs and unwinds DNA via a highly rapid and processive ATP-dependent bidirectional helicase activity. Unwinds dsDNA until it encounters a Chi (crossover hotspot instigator) sequence from the 3' direction. Cuts ssDNA a few nucleotides 3' to the Chi site. The properties and activities of the enzyme are changed at Chi. The Chi-altered holoenzyme produces a long 3'-ssDNA overhang and facilitates RecA-binding to the ssDNA for homologous DNA recombination and repair. Holoenzyme degrades any linearized DNA that is unable to undergo homologous recombination. In the holoenzyme this subunit recognizes the wild-type Chi sequence, and when added to isolated RecB increases its ATP-dependent helicase processivity.</text>
</comment>
<gene>
    <name evidence="10 12" type="primary">recC</name>
    <name evidence="12" type="ORF">EMK97_02435</name>
</gene>
<evidence type="ECO:0000256" key="10">
    <source>
        <dbReference type="HAMAP-Rule" id="MF_01486"/>
    </source>
</evidence>
<dbReference type="PANTHER" id="PTHR30591">
    <property type="entry name" value="RECBCD ENZYME SUBUNIT RECC"/>
    <property type="match status" value="1"/>
</dbReference>
<dbReference type="InterPro" id="IPR006697">
    <property type="entry name" value="RecC"/>
</dbReference>
<keyword evidence="4 10" id="KW-0378">Hydrolase</keyword>
<comment type="similarity">
    <text evidence="10">Belongs to the RecC family.</text>
</comment>
<dbReference type="Gene3D" id="1.10.10.990">
    <property type="match status" value="1"/>
</dbReference>
<dbReference type="Gene3D" id="1.10.10.160">
    <property type="match status" value="1"/>
</dbReference>
<dbReference type="OrthoDB" id="9762834at2"/>
<keyword evidence="13" id="KW-1185">Reference proteome</keyword>
<dbReference type="InterPro" id="IPR027417">
    <property type="entry name" value="P-loop_NTPase"/>
</dbReference>
<evidence type="ECO:0000313" key="12">
    <source>
        <dbReference type="EMBL" id="QBG34679.1"/>
    </source>
</evidence>
<name>A0A4P6P3U4_9GAMM</name>
<evidence type="ECO:0000313" key="13">
    <source>
        <dbReference type="Proteomes" id="UP000290244"/>
    </source>
</evidence>
<evidence type="ECO:0000256" key="7">
    <source>
        <dbReference type="ARBA" id="ARBA00022840"/>
    </source>
</evidence>
<dbReference type="InterPro" id="IPR041500">
    <property type="entry name" value="RecC_C"/>
</dbReference>
<keyword evidence="7 10" id="KW-0067">ATP-binding</keyword>
<keyword evidence="9 10" id="KW-0234">DNA repair</keyword>
<dbReference type="SUPFAM" id="SSF52980">
    <property type="entry name" value="Restriction endonuclease-like"/>
    <property type="match status" value="1"/>
</dbReference>
<evidence type="ECO:0000256" key="1">
    <source>
        <dbReference type="ARBA" id="ARBA00022722"/>
    </source>
</evidence>
<evidence type="ECO:0000256" key="8">
    <source>
        <dbReference type="ARBA" id="ARBA00023125"/>
    </source>
</evidence>
<comment type="miscellaneous">
    <text evidence="10">In the RecBCD complex, RecB has a slow 3'-5' helicase, an exonuclease activity and loads RecA onto ssDNA, RecD has a fast 5'-3' helicase activity, while RecC stimulates the ATPase and processivity of the RecB helicase and contributes to recognition of the Chi site.</text>
</comment>
<dbReference type="Gene3D" id="3.40.50.300">
    <property type="entry name" value="P-loop containing nucleotide triphosphate hydrolases"/>
    <property type="match status" value="2"/>
</dbReference>
<dbReference type="PANTHER" id="PTHR30591:SF1">
    <property type="entry name" value="RECBCD ENZYME SUBUNIT RECC"/>
    <property type="match status" value="1"/>
</dbReference>
<protein>
    <recommendedName>
        <fullName evidence="10">RecBCD enzyme subunit RecC</fullName>
    </recommendedName>
    <alternativeName>
        <fullName evidence="10">Exonuclease V subunit RecC</fullName>
        <shortName evidence="10">ExoV subunit RecC</shortName>
    </alternativeName>
    <alternativeName>
        <fullName evidence="10">Helicase/nuclease RecBCD subunit RecC</fullName>
    </alternativeName>
</protein>
<evidence type="ECO:0000256" key="3">
    <source>
        <dbReference type="ARBA" id="ARBA00022763"/>
    </source>
</evidence>
<reference evidence="12 13" key="1">
    <citation type="submission" date="2018-12" db="EMBL/GenBank/DDBJ databases">
        <title>Complete genome of Litorilituus sediminis.</title>
        <authorList>
            <person name="Liu A."/>
            <person name="Rong J."/>
        </authorList>
    </citation>
    <scope>NUCLEOTIDE SEQUENCE [LARGE SCALE GENOMIC DNA]</scope>
    <source>
        <strain evidence="12 13">JCM 17549</strain>
    </source>
</reference>
<keyword evidence="6 10" id="KW-0269">Exonuclease</keyword>
<dbReference type="RefSeq" id="WP_130599118.1">
    <property type="nucleotide sequence ID" value="NZ_CP034759.1"/>
</dbReference>
<dbReference type="Gene3D" id="3.40.50.10930">
    <property type="match status" value="1"/>
</dbReference>
<keyword evidence="1 10" id="KW-0540">Nuclease</keyword>
<keyword evidence="5 10" id="KW-0347">Helicase</keyword>
<evidence type="ECO:0000256" key="6">
    <source>
        <dbReference type="ARBA" id="ARBA00022839"/>
    </source>
</evidence>
<evidence type="ECO:0000256" key="4">
    <source>
        <dbReference type="ARBA" id="ARBA00022801"/>
    </source>
</evidence>
<sequence length="1141" mass="131148">MIYLYPANKMENLLFLFDRISQLSPLGVFNQEIVLVQNPGMQHWLNLSIAKQRGISMNVSYALPAQYLWKLMRELASDENVPVQSPYSREVLCWRICRLLSSNKVLEDEDFTSVNQYWQLKDSEHSRHFEQQQAQLKRYQLAVQLADLYEQYLIFRPDWLDAWQQGSLNSTLKDFTNQQTDVRWQAKLWAMLTEEIPYNPVTLVDDAINNLANKKSILPKRLSIFGLNTMAPMWLSFINQLSEHIDVHFFHLNPCFSYWGDIISEKLAFKQIQAWTDDVTQLETHVGNPLLANFGQQGREFVSLLQDYSTFNIEAFEQLNDTEEQTEQLSVLAHVQQDILTLTDKRSQAINKQDDSITITSCHSALREVQGLHDFLLHQFNQDSELTPKDVLVMCPKIEDYAPYVHAVFSRGWQDLDSNIPPLPCSIADRNAIDSDPLVASFVDLLNLPDSRFQVSQLLALLRLPAIASRFSVPVESIDKISHWLAKSAVHWGIDSSHKQSFIGNDANDNYTWHQGLTRLLRGFAFADSQSIYQDQLVLALVEGDDAVLLGQLLLFIEQLQQFTLLLTQARTPAAWHSFLTQQLENLIDEKVNAESEASVDCILQAINSLVEYCQHAGYEQDIELSIVIDFLTQHFSQGDASRQFMVGQVTFCSMLPMRSIPFKVIAVLGLNDGEFPRQRQPLTFDLMANTPARLGDRSRRGDDRYLFLEAIISARQTLYLSFQGRNIRNNSVKQPSLVLKEFMDYLTAGYGWSFEREQQSSSDLRELAMQAYSQHNYTSKYASFDAKWFNLGQAHESVQQGQGHSSQLKVTDDYPEHIKLSLDELVAFFMHPSKYFAQKQLQLYFNEQDQVLSDDEPFAIDQLQSYLVRQALVQANLEDKTEQNSNLVLKEAQLSGYFPDQPNTEQVFQHWQDDARDFVSEISADNKNDAIAIDCQLSVDIMLDDKHQVSFDLTHKFLLKDNCLLRYRSSSAKAKDIFTLYIEQLFILVWQQQVDLPSLATIQAPLMDVSHSKGFYFNTKAQQVEHFVLESAAIDSQHLKQLLRVFLSGLQQPLLLNASIAHMALQKKRGKVEPMTQDKFASFWHGSHNLPGFNQDPYIDYFWPDIVSYTDIETELMTLYGPVYNGVVKVTDSQKKRSQD</sequence>
<keyword evidence="8 10" id="KW-0238">DNA-binding</keyword>
<organism evidence="12 13">
    <name type="scientific">Litorilituus sediminis</name>
    <dbReference type="NCBI Taxonomy" id="718192"/>
    <lineage>
        <taxon>Bacteria</taxon>
        <taxon>Pseudomonadati</taxon>
        <taxon>Pseudomonadota</taxon>
        <taxon>Gammaproteobacteria</taxon>
        <taxon>Alteromonadales</taxon>
        <taxon>Colwelliaceae</taxon>
        <taxon>Litorilituus</taxon>
    </lineage>
</organism>
<dbReference type="PIRSF" id="PIRSF000980">
    <property type="entry name" value="RecC"/>
    <property type="match status" value="1"/>
</dbReference>
<evidence type="ECO:0000256" key="9">
    <source>
        <dbReference type="ARBA" id="ARBA00023204"/>
    </source>
</evidence>
<dbReference type="GO" id="GO:0000724">
    <property type="term" value="P:double-strand break repair via homologous recombination"/>
    <property type="evidence" value="ECO:0007669"/>
    <property type="project" value="UniProtKB-UniRule"/>
</dbReference>
<dbReference type="GO" id="GO:0003678">
    <property type="term" value="F:DNA helicase activity"/>
    <property type="evidence" value="ECO:0007669"/>
    <property type="project" value="UniProtKB-UniRule"/>
</dbReference>
<accession>A0A4P6P3U4</accession>
<dbReference type="NCBIfam" id="TIGR01450">
    <property type="entry name" value="recC"/>
    <property type="match status" value="1"/>
</dbReference>
<comment type="subunit">
    <text evidence="10">Heterotrimer of RecB, RecC and RecD. All subunits contribute to DNA-binding.</text>
</comment>
<feature type="domain" description="RecC C-terminal" evidence="11">
    <location>
        <begin position="821"/>
        <end position="1068"/>
    </location>
</feature>
<dbReference type="Pfam" id="PF04257">
    <property type="entry name" value="Exonuc_V_gamma"/>
    <property type="match status" value="1"/>
</dbReference>
<dbReference type="GO" id="GO:0008854">
    <property type="term" value="F:exodeoxyribonuclease V activity"/>
    <property type="evidence" value="ECO:0007669"/>
    <property type="project" value="InterPro"/>
</dbReference>
<dbReference type="AlphaFoldDB" id="A0A4P6P3U4"/>
<dbReference type="EMBL" id="CP034759">
    <property type="protein sequence ID" value="QBG34679.1"/>
    <property type="molecule type" value="Genomic_DNA"/>
</dbReference>
<dbReference type="GO" id="GO:0003677">
    <property type="term" value="F:DNA binding"/>
    <property type="evidence" value="ECO:0007669"/>
    <property type="project" value="UniProtKB-UniRule"/>
</dbReference>
<dbReference type="Pfam" id="PF17946">
    <property type="entry name" value="RecC_C"/>
    <property type="match status" value="1"/>
</dbReference>
<dbReference type="SUPFAM" id="SSF52540">
    <property type="entry name" value="P-loop containing nucleoside triphosphate hydrolases"/>
    <property type="match status" value="2"/>
</dbReference>
<evidence type="ECO:0000256" key="2">
    <source>
        <dbReference type="ARBA" id="ARBA00022741"/>
    </source>
</evidence>
<keyword evidence="3 10" id="KW-0227">DNA damage</keyword>